<dbReference type="PROSITE" id="PS01012">
    <property type="entry name" value="FOLYLPOLYGLU_SYNT_2"/>
    <property type="match status" value="1"/>
</dbReference>
<keyword evidence="10" id="KW-1185">Reference proteome</keyword>
<dbReference type="InterPro" id="IPR018109">
    <property type="entry name" value="Folylpolyglutamate_synth_CS"/>
</dbReference>
<organism evidence="9 10">
    <name type="scientific">Aaosphaeria arxii CBS 175.79</name>
    <dbReference type="NCBI Taxonomy" id="1450172"/>
    <lineage>
        <taxon>Eukaryota</taxon>
        <taxon>Fungi</taxon>
        <taxon>Dikarya</taxon>
        <taxon>Ascomycota</taxon>
        <taxon>Pezizomycotina</taxon>
        <taxon>Dothideomycetes</taxon>
        <taxon>Pleosporomycetidae</taxon>
        <taxon>Pleosporales</taxon>
        <taxon>Pleosporales incertae sedis</taxon>
        <taxon>Aaosphaeria</taxon>
    </lineage>
</organism>
<dbReference type="Gene3D" id="3.90.190.20">
    <property type="entry name" value="Mur ligase, C-terminal domain"/>
    <property type="match status" value="1"/>
</dbReference>
<evidence type="ECO:0000256" key="2">
    <source>
        <dbReference type="ARBA" id="ARBA00022598"/>
    </source>
</evidence>
<keyword evidence="3" id="KW-0479">Metal-binding</keyword>
<evidence type="ECO:0000256" key="4">
    <source>
        <dbReference type="ARBA" id="ARBA00022741"/>
    </source>
</evidence>
<gene>
    <name evidence="9" type="ORF">BU24DRAFT_394797</name>
</gene>
<dbReference type="EMBL" id="ML978071">
    <property type="protein sequence ID" value="KAF2013780.1"/>
    <property type="molecule type" value="Genomic_DNA"/>
</dbReference>
<dbReference type="GO" id="GO:0046872">
    <property type="term" value="F:metal ion binding"/>
    <property type="evidence" value="ECO:0007669"/>
    <property type="project" value="UniProtKB-KW"/>
</dbReference>
<evidence type="ECO:0000256" key="5">
    <source>
        <dbReference type="ARBA" id="ARBA00022840"/>
    </source>
</evidence>
<dbReference type="RefSeq" id="XP_033382119.1">
    <property type="nucleotide sequence ID" value="XM_033525230.1"/>
</dbReference>
<name>A0A6A5XM16_9PLEO</name>
<dbReference type="InterPro" id="IPR036615">
    <property type="entry name" value="Mur_ligase_C_dom_sf"/>
</dbReference>
<feature type="domain" description="Mur ligase central" evidence="8">
    <location>
        <begin position="25"/>
        <end position="191"/>
    </location>
</feature>
<feature type="coiled-coil region" evidence="7">
    <location>
        <begin position="487"/>
        <end position="514"/>
    </location>
</feature>
<dbReference type="SUPFAM" id="SSF53623">
    <property type="entry name" value="MurD-like peptide ligases, catalytic domain"/>
    <property type="match status" value="1"/>
</dbReference>
<dbReference type="GO" id="GO:0004326">
    <property type="term" value="F:tetrahydrofolylpolyglutamate synthase activity"/>
    <property type="evidence" value="ECO:0007669"/>
    <property type="project" value="InterPro"/>
</dbReference>
<keyword evidence="6" id="KW-0460">Magnesium</keyword>
<dbReference type="NCBIfam" id="TIGR01499">
    <property type="entry name" value="folC"/>
    <property type="match status" value="1"/>
</dbReference>
<dbReference type="GO" id="GO:0008841">
    <property type="term" value="F:dihydrofolate synthase activity"/>
    <property type="evidence" value="ECO:0007669"/>
    <property type="project" value="TreeGrafter"/>
</dbReference>
<protein>
    <submittedName>
        <fullName evidence="9">FolC bifunctional protein</fullName>
    </submittedName>
</protein>
<reference evidence="9" key="1">
    <citation type="journal article" date="2020" name="Stud. Mycol.">
        <title>101 Dothideomycetes genomes: a test case for predicting lifestyles and emergence of pathogens.</title>
        <authorList>
            <person name="Haridas S."/>
            <person name="Albert R."/>
            <person name="Binder M."/>
            <person name="Bloem J."/>
            <person name="Labutti K."/>
            <person name="Salamov A."/>
            <person name="Andreopoulos B."/>
            <person name="Baker S."/>
            <person name="Barry K."/>
            <person name="Bills G."/>
            <person name="Bluhm B."/>
            <person name="Cannon C."/>
            <person name="Castanera R."/>
            <person name="Culley D."/>
            <person name="Daum C."/>
            <person name="Ezra D."/>
            <person name="Gonzalez J."/>
            <person name="Henrissat B."/>
            <person name="Kuo A."/>
            <person name="Liang C."/>
            <person name="Lipzen A."/>
            <person name="Lutzoni F."/>
            <person name="Magnuson J."/>
            <person name="Mondo S."/>
            <person name="Nolan M."/>
            <person name="Ohm R."/>
            <person name="Pangilinan J."/>
            <person name="Park H.-J."/>
            <person name="Ramirez L."/>
            <person name="Alfaro M."/>
            <person name="Sun H."/>
            <person name="Tritt A."/>
            <person name="Yoshinaga Y."/>
            <person name="Zwiers L.-H."/>
            <person name="Turgeon B."/>
            <person name="Goodwin S."/>
            <person name="Spatafora J."/>
            <person name="Crous P."/>
            <person name="Grigoriev I."/>
        </authorList>
    </citation>
    <scope>NUCLEOTIDE SEQUENCE</scope>
    <source>
        <strain evidence="9">CBS 175.79</strain>
    </source>
</reference>
<dbReference type="GeneID" id="54282627"/>
<dbReference type="Pfam" id="PF08245">
    <property type="entry name" value="Mur_ligase_M"/>
    <property type="match status" value="1"/>
</dbReference>
<dbReference type="GO" id="GO:0005739">
    <property type="term" value="C:mitochondrion"/>
    <property type="evidence" value="ECO:0007669"/>
    <property type="project" value="TreeGrafter"/>
</dbReference>
<dbReference type="GO" id="GO:0005524">
    <property type="term" value="F:ATP binding"/>
    <property type="evidence" value="ECO:0007669"/>
    <property type="project" value="UniProtKB-KW"/>
</dbReference>
<accession>A0A6A5XM16</accession>
<dbReference type="InterPro" id="IPR013221">
    <property type="entry name" value="Mur_ligase_cen"/>
</dbReference>
<evidence type="ECO:0000313" key="10">
    <source>
        <dbReference type="Proteomes" id="UP000799778"/>
    </source>
</evidence>
<dbReference type="OrthoDB" id="5212574at2759"/>
<dbReference type="Gene3D" id="3.40.1190.10">
    <property type="entry name" value="Mur-like, catalytic domain"/>
    <property type="match status" value="1"/>
</dbReference>
<dbReference type="SUPFAM" id="SSF53244">
    <property type="entry name" value="MurD-like peptide ligases, peptide-binding domain"/>
    <property type="match status" value="1"/>
</dbReference>
<dbReference type="AlphaFoldDB" id="A0A6A5XM16"/>
<keyword evidence="5" id="KW-0067">ATP-binding</keyword>
<dbReference type="PANTHER" id="PTHR11136:SF0">
    <property type="entry name" value="DIHYDROFOLATE SYNTHETASE-RELATED"/>
    <property type="match status" value="1"/>
</dbReference>
<comment type="similarity">
    <text evidence="1">Belongs to the folylpolyglutamate synthase family.</text>
</comment>
<dbReference type="UniPathway" id="UPA00850"/>
<keyword evidence="2" id="KW-0436">Ligase</keyword>
<evidence type="ECO:0000256" key="3">
    <source>
        <dbReference type="ARBA" id="ARBA00022723"/>
    </source>
</evidence>
<dbReference type="Proteomes" id="UP000799778">
    <property type="component" value="Unassembled WGS sequence"/>
</dbReference>
<evidence type="ECO:0000256" key="1">
    <source>
        <dbReference type="ARBA" id="ARBA00008276"/>
    </source>
</evidence>
<dbReference type="GO" id="GO:0005829">
    <property type="term" value="C:cytosol"/>
    <property type="evidence" value="ECO:0007669"/>
    <property type="project" value="TreeGrafter"/>
</dbReference>
<dbReference type="InterPro" id="IPR036565">
    <property type="entry name" value="Mur-like_cat_sf"/>
</dbReference>
<sequence>MIQPGLERIALLVKDLEFPWKAIHVAGTNGKGSICAHVASLLQKRNVRAGRFTSPHLVNRWDCIQIDGWGISKSKFMNAEKYFQRLNEAQNIQASDFEILTAIVFQIFTHERVKIGVVEVGMGGKLDSTNILNNQAVSVISKISYDHEGFLGNTLDEIARHKAGILRPNVPYVVNTSNEWNVRNVIEEIANEVGAGPLVHADTEDLRERIWSTSKWKNFASTLAPFQRDNAVLAYLAVEEALKGLGKSPSKVGQVVDAFKNKPFPGRFHNQGVPAVFGPDRTVLVDGAHNEDAAKALREYIGTSSKISGSRIGFGKSPMQDPGVLRTRKPITWVLAMSDTKDVDKFLATLVQDGDGVVTAKFGPVEGMPWVQAMDPQKILEAARRLHPNIAGVAVPEVGAHRALLAAKYLSSDDTLIVLTGSLYFVGTLMRELREKKYDEHGTSMDAIEAQERKRFAQLDPNSKMGHWDINRHAATEHVSSREDSMRQKLQDDVRELDDMLNSVQQESEDIRQDSVRRLEKACASPLSSDLSSTIQQGRNSLKERFQVDVDDIRMRVDALSALDSPNRRRGSGTRRES</sequence>
<evidence type="ECO:0000259" key="8">
    <source>
        <dbReference type="Pfam" id="PF08245"/>
    </source>
</evidence>
<dbReference type="InterPro" id="IPR001645">
    <property type="entry name" value="Folylpolyglutamate_synth"/>
</dbReference>
<evidence type="ECO:0000256" key="7">
    <source>
        <dbReference type="SAM" id="Coils"/>
    </source>
</evidence>
<keyword evidence="7" id="KW-0175">Coiled coil</keyword>
<evidence type="ECO:0000313" key="9">
    <source>
        <dbReference type="EMBL" id="KAF2013780.1"/>
    </source>
</evidence>
<proteinExistence type="inferred from homology"/>
<keyword evidence="4" id="KW-0547">Nucleotide-binding</keyword>
<dbReference type="PANTHER" id="PTHR11136">
    <property type="entry name" value="FOLYLPOLYGLUTAMATE SYNTHASE-RELATED"/>
    <property type="match status" value="1"/>
</dbReference>
<evidence type="ECO:0000256" key="6">
    <source>
        <dbReference type="ARBA" id="ARBA00022842"/>
    </source>
</evidence>